<accession>A0ABN1KDJ8</accession>
<dbReference type="Gene3D" id="3.30.70.270">
    <property type="match status" value="1"/>
</dbReference>
<dbReference type="EMBL" id="BAAAEW010000033">
    <property type="protein sequence ID" value="GAA0762635.1"/>
    <property type="molecule type" value="Genomic_DNA"/>
</dbReference>
<dbReference type="CDD" id="cd01949">
    <property type="entry name" value="GGDEF"/>
    <property type="match status" value="1"/>
</dbReference>
<dbReference type="Pfam" id="PF00990">
    <property type="entry name" value="GGDEF"/>
    <property type="match status" value="1"/>
</dbReference>
<dbReference type="NCBIfam" id="TIGR00254">
    <property type="entry name" value="GGDEF"/>
    <property type="match status" value="1"/>
</dbReference>
<dbReference type="PROSITE" id="PS50887">
    <property type="entry name" value="GGDEF"/>
    <property type="match status" value="1"/>
</dbReference>
<proteinExistence type="predicted"/>
<dbReference type="RefSeq" id="WP_231012788.1">
    <property type="nucleotide sequence ID" value="NZ_BAAAEW010000033.1"/>
</dbReference>
<name>A0ABN1KDJ8_9BURK</name>
<dbReference type="InterPro" id="IPR050706">
    <property type="entry name" value="Cyclic-di-GMP_PDE-like"/>
</dbReference>
<protein>
    <recommendedName>
        <fullName evidence="1">GGDEF domain-containing protein</fullName>
    </recommendedName>
</protein>
<reference evidence="2 3" key="1">
    <citation type="journal article" date="2019" name="Int. J. Syst. Evol. Microbiol.">
        <title>The Global Catalogue of Microorganisms (GCM) 10K type strain sequencing project: providing services to taxonomists for standard genome sequencing and annotation.</title>
        <authorList>
            <consortium name="The Broad Institute Genomics Platform"/>
            <consortium name="The Broad Institute Genome Sequencing Center for Infectious Disease"/>
            <person name="Wu L."/>
            <person name="Ma J."/>
        </authorList>
    </citation>
    <scope>NUCLEOTIDE SEQUENCE [LARGE SCALE GENOMIC DNA]</scope>
    <source>
        <strain evidence="2 3">JCM 15503</strain>
    </source>
</reference>
<dbReference type="Proteomes" id="UP001500279">
    <property type="component" value="Unassembled WGS sequence"/>
</dbReference>
<dbReference type="InterPro" id="IPR029787">
    <property type="entry name" value="Nucleotide_cyclase"/>
</dbReference>
<feature type="domain" description="GGDEF" evidence="1">
    <location>
        <begin position="168"/>
        <end position="304"/>
    </location>
</feature>
<organism evidence="2 3">
    <name type="scientific">Ideonella azotifigens</name>
    <dbReference type="NCBI Taxonomy" id="513160"/>
    <lineage>
        <taxon>Bacteria</taxon>
        <taxon>Pseudomonadati</taxon>
        <taxon>Pseudomonadota</taxon>
        <taxon>Betaproteobacteria</taxon>
        <taxon>Burkholderiales</taxon>
        <taxon>Sphaerotilaceae</taxon>
        <taxon>Ideonella</taxon>
    </lineage>
</organism>
<dbReference type="PANTHER" id="PTHR33121">
    <property type="entry name" value="CYCLIC DI-GMP PHOSPHODIESTERASE PDEF"/>
    <property type="match status" value="1"/>
</dbReference>
<dbReference type="PANTHER" id="PTHR33121:SF70">
    <property type="entry name" value="SIGNALING PROTEIN YKOW"/>
    <property type="match status" value="1"/>
</dbReference>
<sequence>MSATPFQVFCLSPKLPDLITSGFGPFVLRSCATLDALSEQLNTQVTDGSEIGPALLIHLPTAGGLDKLLQWPGLARAVMAAAVLVVAPEPAPVTCLKLLQAGVREILSEREVNDEMMGRSLRIALERKRQDDAARRAYSIDLTTGLPNHHQLLEHMTHLLALREREPASMALIVLHLDGFRAAEASLGTESANVLRRKAAVRLRASLRASDVVASLGGDMFAVLLAWIDADDDAERVARKLLSSVTQPFQVTGHSVPLGARVGVGQYPAHGKDAQALLSRAVAQASGEAMSRLRSVGAAAANDDE</sequence>
<dbReference type="SUPFAM" id="SSF55073">
    <property type="entry name" value="Nucleotide cyclase"/>
    <property type="match status" value="1"/>
</dbReference>
<dbReference type="SMART" id="SM00267">
    <property type="entry name" value="GGDEF"/>
    <property type="match status" value="1"/>
</dbReference>
<evidence type="ECO:0000313" key="2">
    <source>
        <dbReference type="EMBL" id="GAA0762635.1"/>
    </source>
</evidence>
<evidence type="ECO:0000313" key="3">
    <source>
        <dbReference type="Proteomes" id="UP001500279"/>
    </source>
</evidence>
<dbReference type="InterPro" id="IPR000160">
    <property type="entry name" value="GGDEF_dom"/>
</dbReference>
<comment type="caution">
    <text evidence="2">The sequence shown here is derived from an EMBL/GenBank/DDBJ whole genome shotgun (WGS) entry which is preliminary data.</text>
</comment>
<evidence type="ECO:0000259" key="1">
    <source>
        <dbReference type="PROSITE" id="PS50887"/>
    </source>
</evidence>
<dbReference type="InterPro" id="IPR043128">
    <property type="entry name" value="Rev_trsase/Diguanyl_cyclase"/>
</dbReference>
<keyword evidence="3" id="KW-1185">Reference proteome</keyword>
<gene>
    <name evidence="2" type="ORF">GCM10009107_47330</name>
</gene>